<evidence type="ECO:0000256" key="3">
    <source>
        <dbReference type="ARBA" id="ARBA00022679"/>
    </source>
</evidence>
<dbReference type="InterPro" id="IPR020841">
    <property type="entry name" value="PKS_Beta-ketoAc_synthase_dom"/>
</dbReference>
<evidence type="ECO:0000313" key="8">
    <source>
        <dbReference type="Proteomes" id="UP000631181"/>
    </source>
</evidence>
<dbReference type="SUPFAM" id="SSF53901">
    <property type="entry name" value="Thiolase-like"/>
    <property type="match status" value="1"/>
</dbReference>
<proteinExistence type="inferred from homology"/>
<evidence type="ECO:0000256" key="5">
    <source>
        <dbReference type="RuleBase" id="RU003694"/>
    </source>
</evidence>
<dbReference type="InterPro" id="IPR014030">
    <property type="entry name" value="Ketoacyl_synth_N"/>
</dbReference>
<keyword evidence="8" id="KW-1185">Reference proteome</keyword>
<dbReference type="EMBL" id="WIWV01000010">
    <property type="protein sequence ID" value="KAF7718879.1"/>
    <property type="molecule type" value="Genomic_DNA"/>
</dbReference>
<dbReference type="Proteomes" id="UP000631181">
    <property type="component" value="Unassembled WGS sequence"/>
</dbReference>
<dbReference type="InterPro" id="IPR050091">
    <property type="entry name" value="PKS_NRPS_Biosynth_Enz"/>
</dbReference>
<keyword evidence="3 5" id="KW-0808">Transferase</keyword>
<reference evidence="7" key="1">
    <citation type="journal article" date="2020" name="Front. Microbiol.">
        <title>Gene regulatory networks of Penicillium echinulatum 2HH and Penicillium oxalicum 114-2 inferred by a computational biology approach.</title>
        <authorList>
            <person name="Lenz A.R."/>
            <person name="Galan-Vasquez E."/>
            <person name="Balbinot E."/>
            <person name="De Abreu F.P."/>
            <person name="De Oliveira N.S."/>
            <person name="Da Rosa L.O."/>
            <person name="De Avila E Silva S."/>
            <person name="Camassola M."/>
            <person name="Dillon A.J.P."/>
            <person name="Perez-Rueda E."/>
        </authorList>
    </citation>
    <scope>NUCLEOTIDE SEQUENCE</scope>
    <source>
        <strain evidence="7">S1M29</strain>
    </source>
</reference>
<comment type="caution">
    <text evidence="7">The sequence shown here is derived from an EMBL/GenBank/DDBJ whole genome shotgun (WGS) entry which is preliminary data.</text>
</comment>
<dbReference type="InterPro" id="IPR014031">
    <property type="entry name" value="Ketoacyl_synth_C"/>
</dbReference>
<dbReference type="PANTHER" id="PTHR43775:SF49">
    <property type="entry name" value="SYNTHASE, PUTATIVE (JCVI)-RELATED"/>
    <property type="match status" value="1"/>
</dbReference>
<dbReference type="InterPro" id="IPR016039">
    <property type="entry name" value="Thiolase-like"/>
</dbReference>
<dbReference type="AlphaFoldDB" id="A0A8J8W6E6"/>
<keyword evidence="4" id="KW-0511">Multifunctional enzyme</keyword>
<dbReference type="Pfam" id="PF02801">
    <property type="entry name" value="Ketoacyl-synt_C"/>
    <property type="match status" value="1"/>
</dbReference>
<dbReference type="GO" id="GO:0006633">
    <property type="term" value="P:fatty acid biosynthetic process"/>
    <property type="evidence" value="ECO:0007669"/>
    <property type="project" value="InterPro"/>
</dbReference>
<comment type="similarity">
    <text evidence="5">Belongs to the thiolase-like superfamily. Beta-ketoacyl-ACP synthases family.</text>
</comment>
<evidence type="ECO:0000313" key="7">
    <source>
        <dbReference type="EMBL" id="KAF7718879.1"/>
    </source>
</evidence>
<dbReference type="PROSITE" id="PS52004">
    <property type="entry name" value="KS3_2"/>
    <property type="match status" value="1"/>
</dbReference>
<name>A0A8J8W6E6_9EURO</name>
<dbReference type="CDD" id="cd00833">
    <property type="entry name" value="PKS"/>
    <property type="match status" value="1"/>
</dbReference>
<keyword evidence="2" id="KW-0597">Phosphoprotein</keyword>
<dbReference type="Gene3D" id="3.40.47.10">
    <property type="match status" value="1"/>
</dbReference>
<dbReference type="InterPro" id="IPR018201">
    <property type="entry name" value="Ketoacyl_synth_AS"/>
</dbReference>
<sequence>MPSELLCRDSHVTEYSYPGPEPLAIVGMAMRLPGGINSAEEFWDFLLSRKDGHGKVPESRYNVEAFYHPGRAGSVRTQNGYFLQEDPAYFDHQFFSLTPYEAARLDPQQRLLLEVIYECMETAGQVGWRGQGRNIGCFVGVFGEDWYDLQCKDTQKIDRYHVLGTGYFALSNRVSYEFDFTGPSMTLATGCSASMVGLHEACQAVIAGDCESAVVAGTNLILTPTMTTTMSDNLVLSPTGVCRTFDAGADGYGRGEGVNAIYIKRLADAIRDGDPVRAVIRATATNCDGKTPGITTPGSATQMQLIRKAYERAQIADIARTGFFECHGTGTVAGDTAETSVVAELFREAGVYIGSASLSI</sequence>
<dbReference type="GO" id="GO:0004315">
    <property type="term" value="F:3-oxoacyl-[acyl-carrier-protein] synthase activity"/>
    <property type="evidence" value="ECO:0007669"/>
    <property type="project" value="InterPro"/>
</dbReference>
<evidence type="ECO:0000259" key="6">
    <source>
        <dbReference type="PROSITE" id="PS52004"/>
    </source>
</evidence>
<dbReference type="PANTHER" id="PTHR43775">
    <property type="entry name" value="FATTY ACID SYNTHASE"/>
    <property type="match status" value="1"/>
</dbReference>
<evidence type="ECO:0000256" key="1">
    <source>
        <dbReference type="ARBA" id="ARBA00022450"/>
    </source>
</evidence>
<gene>
    <name evidence="7" type="ORF">PECM_000261</name>
</gene>
<organism evidence="7 8">
    <name type="scientific">Penicillium ucsense</name>
    <dbReference type="NCBI Taxonomy" id="2839758"/>
    <lineage>
        <taxon>Eukaryota</taxon>
        <taxon>Fungi</taxon>
        <taxon>Dikarya</taxon>
        <taxon>Ascomycota</taxon>
        <taxon>Pezizomycotina</taxon>
        <taxon>Eurotiomycetes</taxon>
        <taxon>Eurotiomycetidae</taxon>
        <taxon>Eurotiales</taxon>
        <taxon>Aspergillaceae</taxon>
        <taxon>Penicillium</taxon>
    </lineage>
</organism>
<evidence type="ECO:0000256" key="4">
    <source>
        <dbReference type="ARBA" id="ARBA00023268"/>
    </source>
</evidence>
<dbReference type="PROSITE" id="PS00606">
    <property type="entry name" value="KS3_1"/>
    <property type="match status" value="1"/>
</dbReference>
<feature type="domain" description="Ketosynthase family 3 (KS3)" evidence="6">
    <location>
        <begin position="20"/>
        <end position="360"/>
    </location>
</feature>
<evidence type="ECO:0000256" key="2">
    <source>
        <dbReference type="ARBA" id="ARBA00022553"/>
    </source>
</evidence>
<dbReference type="GO" id="GO:0044550">
    <property type="term" value="P:secondary metabolite biosynthetic process"/>
    <property type="evidence" value="ECO:0007669"/>
    <property type="project" value="TreeGrafter"/>
</dbReference>
<keyword evidence="1" id="KW-0596">Phosphopantetheine</keyword>
<dbReference type="GO" id="GO:0004312">
    <property type="term" value="F:fatty acid synthase activity"/>
    <property type="evidence" value="ECO:0007669"/>
    <property type="project" value="TreeGrafter"/>
</dbReference>
<dbReference type="SMART" id="SM00825">
    <property type="entry name" value="PKS_KS"/>
    <property type="match status" value="1"/>
</dbReference>
<accession>A0A8J8W6E6</accession>
<dbReference type="OrthoDB" id="329835at2759"/>
<dbReference type="Pfam" id="PF00109">
    <property type="entry name" value="ketoacyl-synt"/>
    <property type="match status" value="1"/>
</dbReference>
<protein>
    <submittedName>
        <fullName evidence="7">PKS/NRPS-like protein biosynthetic cluster</fullName>
    </submittedName>
</protein>